<accession>A0ABS4EFN6</accession>
<dbReference type="EMBL" id="JAGGJV010000001">
    <property type="protein sequence ID" value="MBP1856758.1"/>
    <property type="molecule type" value="Genomic_DNA"/>
</dbReference>
<name>A0ABS4EFN6_9HYPH</name>
<dbReference type="SUPFAM" id="SSF47413">
    <property type="entry name" value="lambda repressor-like DNA-binding domains"/>
    <property type="match status" value="1"/>
</dbReference>
<comment type="caution">
    <text evidence="1">The sequence shown here is derived from an EMBL/GenBank/DDBJ whole genome shotgun (WGS) entry which is preliminary data.</text>
</comment>
<evidence type="ECO:0000313" key="1">
    <source>
        <dbReference type="EMBL" id="MBP1856758.1"/>
    </source>
</evidence>
<dbReference type="InterPro" id="IPR010982">
    <property type="entry name" value="Lambda_DNA-bd_dom_sf"/>
</dbReference>
<dbReference type="Proteomes" id="UP000823786">
    <property type="component" value="Unassembled WGS sequence"/>
</dbReference>
<dbReference type="Gene3D" id="1.10.260.40">
    <property type="entry name" value="lambda repressor-like DNA-binding domains"/>
    <property type="match status" value="1"/>
</dbReference>
<reference evidence="1 2" key="1">
    <citation type="submission" date="2021-03" db="EMBL/GenBank/DDBJ databases">
        <title>Genomic Encyclopedia of Type Strains, Phase IV (KMG-IV): sequencing the most valuable type-strain genomes for metagenomic binning, comparative biology and taxonomic classification.</title>
        <authorList>
            <person name="Goeker M."/>
        </authorList>
    </citation>
    <scope>NUCLEOTIDE SEQUENCE [LARGE SCALE GENOMIC DNA]</scope>
    <source>
        <strain evidence="1 2">DSM 26427</strain>
    </source>
</reference>
<dbReference type="RefSeq" id="WP_327791201.1">
    <property type="nucleotide sequence ID" value="NZ_JAGGJV010000001.1"/>
</dbReference>
<proteinExistence type="predicted"/>
<keyword evidence="2" id="KW-1185">Reference proteome</keyword>
<gene>
    <name evidence="1" type="ORF">J2Z75_000238</name>
</gene>
<organism evidence="1 2">
    <name type="scientific">Rhizobium herbae</name>
    <dbReference type="NCBI Taxonomy" id="508661"/>
    <lineage>
        <taxon>Bacteria</taxon>
        <taxon>Pseudomonadati</taxon>
        <taxon>Pseudomonadota</taxon>
        <taxon>Alphaproteobacteria</taxon>
        <taxon>Hyphomicrobiales</taxon>
        <taxon>Rhizobiaceae</taxon>
        <taxon>Rhizobium/Agrobacterium group</taxon>
        <taxon>Rhizobium</taxon>
    </lineage>
</organism>
<evidence type="ECO:0000313" key="2">
    <source>
        <dbReference type="Proteomes" id="UP000823786"/>
    </source>
</evidence>
<sequence>MITGSQCRAARALTDVSRQLLATLSGIDEETIAGFERKLDTPAVDIILALQSTLENAGDIFIPEGERGLGVQLKFTRSEARRLSNLENEGGLAADDEVPGV</sequence>
<protein>
    <submittedName>
        <fullName evidence="1">Transcriptional regulator with XRE-family HTH domain</fullName>
    </submittedName>
</protein>